<feature type="region of interest" description="Disordered" evidence="1">
    <location>
        <begin position="1"/>
        <end position="33"/>
    </location>
</feature>
<name>A0A7W9UXQ9_9ACTN</name>
<organism evidence="2 3">
    <name type="scientific">Streptomyces zagrosensis</name>
    <dbReference type="NCBI Taxonomy" id="1042984"/>
    <lineage>
        <taxon>Bacteria</taxon>
        <taxon>Bacillati</taxon>
        <taxon>Actinomycetota</taxon>
        <taxon>Actinomycetes</taxon>
        <taxon>Kitasatosporales</taxon>
        <taxon>Streptomycetaceae</taxon>
        <taxon>Streptomyces</taxon>
    </lineage>
</organism>
<dbReference type="AlphaFoldDB" id="A0A7W9UXQ9"/>
<accession>A0A7W9UXQ9</accession>
<gene>
    <name evidence="2" type="ORF">FHS42_002180</name>
</gene>
<evidence type="ECO:0000313" key="3">
    <source>
        <dbReference type="Proteomes" id="UP000588098"/>
    </source>
</evidence>
<protein>
    <submittedName>
        <fullName evidence="2">Uncharacterized protein</fullName>
    </submittedName>
</protein>
<proteinExistence type="predicted"/>
<comment type="caution">
    <text evidence="2">The sequence shown here is derived from an EMBL/GenBank/DDBJ whole genome shotgun (WGS) entry which is preliminary data.</text>
</comment>
<reference evidence="2 3" key="1">
    <citation type="submission" date="2020-08" db="EMBL/GenBank/DDBJ databases">
        <title>Genomic Encyclopedia of Type Strains, Phase III (KMG-III): the genomes of soil and plant-associated and newly described type strains.</title>
        <authorList>
            <person name="Whitman W."/>
        </authorList>
    </citation>
    <scope>NUCLEOTIDE SEQUENCE [LARGE SCALE GENOMIC DNA]</scope>
    <source>
        <strain evidence="2 3">CECT 8305</strain>
    </source>
</reference>
<sequence>MSMAFASPDLLPFRRPSSSLRRAPGPRPRGAAQPVGLLVTFTVQVAP</sequence>
<dbReference type="Proteomes" id="UP000588098">
    <property type="component" value="Unassembled WGS sequence"/>
</dbReference>
<evidence type="ECO:0000256" key="1">
    <source>
        <dbReference type="SAM" id="MobiDB-lite"/>
    </source>
</evidence>
<dbReference type="EMBL" id="JACHJL010000004">
    <property type="protein sequence ID" value="MBB5935130.1"/>
    <property type="molecule type" value="Genomic_DNA"/>
</dbReference>
<evidence type="ECO:0000313" key="2">
    <source>
        <dbReference type="EMBL" id="MBB5935130.1"/>
    </source>
</evidence>
<keyword evidence="3" id="KW-1185">Reference proteome</keyword>
<feature type="compositionally biased region" description="Low complexity" evidence="1">
    <location>
        <begin position="10"/>
        <end position="33"/>
    </location>
</feature>